<dbReference type="EMBL" id="LNXX01000020">
    <property type="protein sequence ID" value="KTC87241.1"/>
    <property type="molecule type" value="Genomic_DNA"/>
</dbReference>
<gene>
    <name evidence="2" type="ORF">Lcin_1600</name>
</gene>
<sequence>KMSPQSLLRAVQPEEGQKAPSRRPGILLLRLSDSAMRFPSLNDVSVEWIFIVFLEIPLSTQKNKEEPVII</sequence>
<comment type="caution">
    <text evidence="2">The sequence shown here is derived from an EMBL/GenBank/DDBJ whole genome shotgun (WGS) entry which is preliminary data.</text>
</comment>
<reference evidence="2 3" key="1">
    <citation type="submission" date="2015-11" db="EMBL/GenBank/DDBJ databases">
        <title>Genomic analysis of 38 Legionella species identifies large and diverse effector repertoires.</title>
        <authorList>
            <person name="Burstein D."/>
            <person name="Amaro F."/>
            <person name="Zusman T."/>
            <person name="Lifshitz Z."/>
            <person name="Cohen O."/>
            <person name="Gilbert J.A."/>
            <person name="Pupko T."/>
            <person name="Shuman H.A."/>
            <person name="Segal G."/>
        </authorList>
    </citation>
    <scope>NUCLEOTIDE SEQUENCE [LARGE SCALE GENOMIC DNA]</scope>
    <source>
        <strain evidence="2 3">CDC#72-OH-14</strain>
    </source>
</reference>
<evidence type="ECO:0000313" key="2">
    <source>
        <dbReference type="EMBL" id="KTC87241.1"/>
    </source>
</evidence>
<protein>
    <submittedName>
        <fullName evidence="2">Uncharacterized protein</fullName>
    </submittedName>
</protein>
<feature type="non-terminal residue" evidence="2">
    <location>
        <position position="1"/>
    </location>
</feature>
<proteinExistence type="predicted"/>
<evidence type="ECO:0000313" key="3">
    <source>
        <dbReference type="Proteomes" id="UP000054854"/>
    </source>
</evidence>
<keyword evidence="3" id="KW-1185">Reference proteome</keyword>
<organism evidence="2 3">
    <name type="scientific">Legionella cincinnatiensis</name>
    <dbReference type="NCBI Taxonomy" id="28085"/>
    <lineage>
        <taxon>Bacteria</taxon>
        <taxon>Pseudomonadati</taxon>
        <taxon>Pseudomonadota</taxon>
        <taxon>Gammaproteobacteria</taxon>
        <taxon>Legionellales</taxon>
        <taxon>Legionellaceae</taxon>
        <taxon>Legionella</taxon>
    </lineage>
</organism>
<dbReference type="Proteomes" id="UP000054854">
    <property type="component" value="Unassembled WGS sequence"/>
</dbReference>
<name>A0ABR5QT93_9GAMM</name>
<accession>A0ABR5QT93</accession>
<feature type="region of interest" description="Disordered" evidence="1">
    <location>
        <begin position="1"/>
        <end position="21"/>
    </location>
</feature>
<evidence type="ECO:0000256" key="1">
    <source>
        <dbReference type="SAM" id="MobiDB-lite"/>
    </source>
</evidence>